<feature type="domain" description="Protein kinase" evidence="6">
    <location>
        <begin position="10"/>
        <end position="265"/>
    </location>
</feature>
<dbReference type="PANTHER" id="PTHR24345">
    <property type="entry name" value="SERINE/THREONINE-PROTEIN KINASE PLK"/>
    <property type="match status" value="1"/>
</dbReference>
<dbReference type="FunFam" id="1.10.510.10:FF:000956">
    <property type="entry name" value="CAMK family protein kinase"/>
    <property type="match status" value="1"/>
</dbReference>
<dbReference type="SMR" id="A2FZA8"/>
<dbReference type="VEuPathDB" id="TrichDB:TVAGG3_0739400"/>
<dbReference type="PROSITE" id="PS50011">
    <property type="entry name" value="PROTEIN_KINASE_DOM"/>
    <property type="match status" value="1"/>
</dbReference>
<dbReference type="eggNOG" id="KOG0583">
    <property type="taxonomic scope" value="Eukaryota"/>
</dbReference>
<evidence type="ECO:0000313" key="8">
    <source>
        <dbReference type="Proteomes" id="UP000001542"/>
    </source>
</evidence>
<evidence type="ECO:0000259" key="6">
    <source>
        <dbReference type="PROSITE" id="PS50011"/>
    </source>
</evidence>
<evidence type="ECO:0000256" key="5">
    <source>
        <dbReference type="ARBA" id="ARBA00022840"/>
    </source>
</evidence>
<dbReference type="Pfam" id="PF00069">
    <property type="entry name" value="Pkinase"/>
    <property type="match status" value="1"/>
</dbReference>
<organism evidence="7 8">
    <name type="scientific">Trichomonas vaginalis (strain ATCC PRA-98 / G3)</name>
    <dbReference type="NCBI Taxonomy" id="412133"/>
    <lineage>
        <taxon>Eukaryota</taxon>
        <taxon>Metamonada</taxon>
        <taxon>Parabasalia</taxon>
        <taxon>Trichomonadida</taxon>
        <taxon>Trichomonadidae</taxon>
        <taxon>Trichomonas</taxon>
    </lineage>
</organism>
<protein>
    <submittedName>
        <fullName evidence="7">CAMK family protein kinase</fullName>
    </submittedName>
</protein>
<dbReference type="InParanoid" id="A2FZA8"/>
<dbReference type="InterPro" id="IPR000719">
    <property type="entry name" value="Prot_kinase_dom"/>
</dbReference>
<dbReference type="InterPro" id="IPR011009">
    <property type="entry name" value="Kinase-like_dom_sf"/>
</dbReference>
<dbReference type="STRING" id="5722.A2FZA8"/>
<dbReference type="Gene3D" id="1.10.510.10">
    <property type="entry name" value="Transferase(Phosphotransferase) domain 1"/>
    <property type="match status" value="1"/>
</dbReference>
<keyword evidence="5" id="KW-0067">ATP-binding</keyword>
<proteinExistence type="predicted"/>
<evidence type="ECO:0000256" key="1">
    <source>
        <dbReference type="ARBA" id="ARBA00022527"/>
    </source>
</evidence>
<gene>
    <name evidence="7" type="ORF">TVAG_073340</name>
</gene>
<dbReference type="KEGG" id="tva:4747431"/>
<dbReference type="Proteomes" id="UP000001542">
    <property type="component" value="Unassembled WGS sequence"/>
</dbReference>
<dbReference type="PANTHER" id="PTHR24345:SF0">
    <property type="entry name" value="CELL CYCLE SERINE_THREONINE-PROTEIN KINASE CDC5_MSD2"/>
    <property type="match status" value="1"/>
</dbReference>
<keyword evidence="2" id="KW-0808">Transferase</keyword>
<keyword evidence="1" id="KW-0723">Serine/threonine-protein kinase</keyword>
<dbReference type="SUPFAM" id="SSF56112">
    <property type="entry name" value="Protein kinase-like (PK-like)"/>
    <property type="match status" value="1"/>
</dbReference>
<sequence length="298" mass="34238">MEVIKQLGSYQVQDFLNKSNTCQIVLARNEKDGELYACKIFDRKEITKLNLFGRLEQELRVIQNIKHPGIIGVKEILYFPDYIMMVMPFYPFGTLHDKILDEGPFTWQTACKWLQGLCLAVSYLHSKNISHRDIKLTDIMVAPNQTPILIDFGLCYEVVQMEENLRSTVCGTLEYTAPEVLTGQLYDPLKVDVWALGVCFYTMLFGQFPWNGTDKQITKGIVTAEPYIPPCTPFITIKIIKMMLNKNPEQREKVDEVLREVDGALNFTRTLTKTAVGNKLLLKPKINTKKTLQMLKLF</sequence>
<keyword evidence="4 7" id="KW-0418">Kinase</keyword>
<dbReference type="GO" id="GO:0004674">
    <property type="term" value="F:protein serine/threonine kinase activity"/>
    <property type="evidence" value="ECO:0007669"/>
    <property type="project" value="UniProtKB-KW"/>
</dbReference>
<accession>A2FZA8</accession>
<evidence type="ECO:0000313" key="7">
    <source>
        <dbReference type="EMBL" id="EAX89757.1"/>
    </source>
</evidence>
<dbReference type="RefSeq" id="XP_001302687.1">
    <property type="nucleotide sequence ID" value="XM_001302686.1"/>
</dbReference>
<evidence type="ECO:0000256" key="2">
    <source>
        <dbReference type="ARBA" id="ARBA00022679"/>
    </source>
</evidence>
<dbReference type="EMBL" id="DS114169">
    <property type="protein sequence ID" value="EAX89757.1"/>
    <property type="molecule type" value="Genomic_DNA"/>
</dbReference>
<reference evidence="7" key="1">
    <citation type="submission" date="2006-10" db="EMBL/GenBank/DDBJ databases">
        <authorList>
            <person name="Amadeo P."/>
            <person name="Zhao Q."/>
            <person name="Wortman J."/>
            <person name="Fraser-Liggett C."/>
            <person name="Carlton J."/>
        </authorList>
    </citation>
    <scope>NUCLEOTIDE SEQUENCE</scope>
    <source>
        <strain evidence="7">G3</strain>
    </source>
</reference>
<evidence type="ECO:0000256" key="4">
    <source>
        <dbReference type="ARBA" id="ARBA00022777"/>
    </source>
</evidence>
<keyword evidence="8" id="KW-1185">Reference proteome</keyword>
<reference evidence="7" key="2">
    <citation type="journal article" date="2007" name="Science">
        <title>Draft genome sequence of the sexually transmitted pathogen Trichomonas vaginalis.</title>
        <authorList>
            <person name="Carlton J.M."/>
            <person name="Hirt R.P."/>
            <person name="Silva J.C."/>
            <person name="Delcher A.L."/>
            <person name="Schatz M."/>
            <person name="Zhao Q."/>
            <person name="Wortman J.R."/>
            <person name="Bidwell S.L."/>
            <person name="Alsmark U.C.M."/>
            <person name="Besteiro S."/>
            <person name="Sicheritz-Ponten T."/>
            <person name="Noel C.J."/>
            <person name="Dacks J.B."/>
            <person name="Foster P.G."/>
            <person name="Simillion C."/>
            <person name="Van de Peer Y."/>
            <person name="Miranda-Saavedra D."/>
            <person name="Barton G.J."/>
            <person name="Westrop G.D."/>
            <person name="Mueller S."/>
            <person name="Dessi D."/>
            <person name="Fiori P.L."/>
            <person name="Ren Q."/>
            <person name="Paulsen I."/>
            <person name="Zhang H."/>
            <person name="Bastida-Corcuera F.D."/>
            <person name="Simoes-Barbosa A."/>
            <person name="Brown M.T."/>
            <person name="Hayes R.D."/>
            <person name="Mukherjee M."/>
            <person name="Okumura C.Y."/>
            <person name="Schneider R."/>
            <person name="Smith A.J."/>
            <person name="Vanacova S."/>
            <person name="Villalvazo M."/>
            <person name="Haas B.J."/>
            <person name="Pertea M."/>
            <person name="Feldblyum T.V."/>
            <person name="Utterback T.R."/>
            <person name="Shu C.L."/>
            <person name="Osoegawa K."/>
            <person name="de Jong P.J."/>
            <person name="Hrdy I."/>
            <person name="Horvathova L."/>
            <person name="Zubacova Z."/>
            <person name="Dolezal P."/>
            <person name="Malik S.B."/>
            <person name="Logsdon J.M. Jr."/>
            <person name="Henze K."/>
            <person name="Gupta A."/>
            <person name="Wang C.C."/>
            <person name="Dunne R.L."/>
            <person name="Upcroft J.A."/>
            <person name="Upcroft P."/>
            <person name="White O."/>
            <person name="Salzberg S.L."/>
            <person name="Tang P."/>
            <person name="Chiu C.-H."/>
            <person name="Lee Y.-S."/>
            <person name="Embley T.M."/>
            <person name="Coombs G.H."/>
            <person name="Mottram J.C."/>
            <person name="Tachezy J."/>
            <person name="Fraser-Liggett C.M."/>
            <person name="Johnson P.J."/>
        </authorList>
    </citation>
    <scope>NUCLEOTIDE SEQUENCE [LARGE SCALE GENOMIC DNA]</scope>
    <source>
        <strain evidence="7">G3</strain>
    </source>
</reference>
<dbReference type="PIRSF" id="PIRSF000654">
    <property type="entry name" value="Integrin-linked_kinase"/>
    <property type="match status" value="1"/>
</dbReference>
<dbReference type="AlphaFoldDB" id="A2FZA8"/>
<dbReference type="VEuPathDB" id="TrichDB:TVAG_073340"/>
<evidence type="ECO:0000256" key="3">
    <source>
        <dbReference type="ARBA" id="ARBA00022741"/>
    </source>
</evidence>
<name>A2FZA8_TRIV3</name>
<keyword evidence="3" id="KW-0547">Nucleotide-binding</keyword>
<dbReference type="GO" id="GO:0005634">
    <property type="term" value="C:nucleus"/>
    <property type="evidence" value="ECO:0000318"/>
    <property type="project" value="GO_Central"/>
</dbReference>
<dbReference type="GO" id="GO:0005524">
    <property type="term" value="F:ATP binding"/>
    <property type="evidence" value="ECO:0007669"/>
    <property type="project" value="UniProtKB-KW"/>
</dbReference>
<dbReference type="OrthoDB" id="248923at2759"/>